<gene>
    <name evidence="1" type="ORF">KHM83_03260</name>
</gene>
<proteinExistence type="predicted"/>
<evidence type="ECO:0000313" key="2">
    <source>
        <dbReference type="Proteomes" id="UP000746471"/>
    </source>
</evidence>
<name>A0ABS5PKJ7_9FIRM</name>
<keyword evidence="2" id="KW-1185">Reference proteome</keyword>
<reference evidence="1 2" key="1">
    <citation type="submission" date="2021-05" db="EMBL/GenBank/DDBJ databases">
        <title>Fusibacter ferrireducens sp. nov., an anaerobic, sulfur- and Fe-reducing bacterium isolated from the mangrove sediment.</title>
        <authorList>
            <person name="Qiu D."/>
        </authorList>
    </citation>
    <scope>NUCLEOTIDE SEQUENCE [LARGE SCALE GENOMIC DNA]</scope>
    <source>
        <strain evidence="1 2">DSM 12116</strain>
    </source>
</reference>
<dbReference type="EMBL" id="JAHBCL010000004">
    <property type="protein sequence ID" value="MBS7525690.1"/>
    <property type="molecule type" value="Genomic_DNA"/>
</dbReference>
<accession>A0ABS5PKJ7</accession>
<evidence type="ECO:0000313" key="1">
    <source>
        <dbReference type="EMBL" id="MBS7525690.1"/>
    </source>
</evidence>
<protein>
    <submittedName>
        <fullName evidence="1">Uncharacterized protein</fullName>
    </submittedName>
</protein>
<dbReference type="Proteomes" id="UP000746471">
    <property type="component" value="Unassembled WGS sequence"/>
</dbReference>
<comment type="caution">
    <text evidence="1">The sequence shown here is derived from an EMBL/GenBank/DDBJ whole genome shotgun (WGS) entry which is preliminary data.</text>
</comment>
<organism evidence="1 2">
    <name type="scientific">Fusibacter paucivorans</name>
    <dbReference type="NCBI Taxonomy" id="76009"/>
    <lineage>
        <taxon>Bacteria</taxon>
        <taxon>Bacillati</taxon>
        <taxon>Bacillota</taxon>
        <taxon>Clostridia</taxon>
        <taxon>Eubacteriales</taxon>
        <taxon>Eubacteriales Family XII. Incertae Sedis</taxon>
        <taxon>Fusibacter</taxon>
    </lineage>
</organism>
<dbReference type="RefSeq" id="WP_213235476.1">
    <property type="nucleotide sequence ID" value="NZ_JAHBCL010000004.1"/>
</dbReference>
<sequence>MKIVAKVIEVIAWFKENGDIRPIKFRMTDAQSEVTVVKVDQIIAVEKEKFAGNVMYLFQCQSEIEGEMKRFELKYEVDTCRWILFKI</sequence>